<reference evidence="3 4" key="1">
    <citation type="submission" date="2023-02" db="EMBL/GenBank/DDBJ databases">
        <title>LHISI_Scaffold_Assembly.</title>
        <authorList>
            <person name="Stuart O.P."/>
            <person name="Cleave R."/>
            <person name="Magrath M.J.L."/>
            <person name="Mikheyev A.S."/>
        </authorList>
    </citation>
    <scope>NUCLEOTIDE SEQUENCE [LARGE SCALE GENOMIC DNA]</scope>
    <source>
        <strain evidence="3">Daus_M_001</strain>
        <tissue evidence="3">Leg muscle</tissue>
    </source>
</reference>
<name>A0ABQ9HA20_9NEOP</name>
<feature type="region of interest" description="Disordered" evidence="1">
    <location>
        <begin position="529"/>
        <end position="555"/>
    </location>
</feature>
<feature type="compositionally biased region" description="Acidic residues" evidence="1">
    <location>
        <begin position="774"/>
        <end position="789"/>
    </location>
</feature>
<feature type="region of interest" description="Disordered" evidence="1">
    <location>
        <begin position="442"/>
        <end position="464"/>
    </location>
</feature>
<feature type="compositionally biased region" description="Basic and acidic residues" evidence="1">
    <location>
        <begin position="879"/>
        <end position="891"/>
    </location>
</feature>
<feature type="compositionally biased region" description="Polar residues" evidence="1">
    <location>
        <begin position="834"/>
        <end position="845"/>
    </location>
</feature>
<feature type="compositionally biased region" description="Polar residues" evidence="1">
    <location>
        <begin position="639"/>
        <end position="653"/>
    </location>
</feature>
<evidence type="ECO:0000259" key="2">
    <source>
        <dbReference type="Pfam" id="PF12510"/>
    </source>
</evidence>
<dbReference type="Pfam" id="PF12510">
    <property type="entry name" value="Smoothelin"/>
    <property type="match status" value="1"/>
</dbReference>
<keyword evidence="4" id="KW-1185">Reference proteome</keyword>
<feature type="region of interest" description="Disordered" evidence="1">
    <location>
        <begin position="1267"/>
        <end position="1290"/>
    </location>
</feature>
<feature type="compositionally biased region" description="Low complexity" evidence="1">
    <location>
        <begin position="442"/>
        <end position="453"/>
    </location>
</feature>
<organism evidence="3 4">
    <name type="scientific">Dryococelus australis</name>
    <dbReference type="NCBI Taxonomy" id="614101"/>
    <lineage>
        <taxon>Eukaryota</taxon>
        <taxon>Metazoa</taxon>
        <taxon>Ecdysozoa</taxon>
        <taxon>Arthropoda</taxon>
        <taxon>Hexapoda</taxon>
        <taxon>Insecta</taxon>
        <taxon>Pterygota</taxon>
        <taxon>Neoptera</taxon>
        <taxon>Polyneoptera</taxon>
        <taxon>Phasmatodea</taxon>
        <taxon>Verophasmatodea</taxon>
        <taxon>Anareolatae</taxon>
        <taxon>Phasmatidae</taxon>
        <taxon>Eurycanthinae</taxon>
        <taxon>Dryococelus</taxon>
    </lineage>
</organism>
<feature type="compositionally biased region" description="Pro residues" evidence="1">
    <location>
        <begin position="1274"/>
        <end position="1284"/>
    </location>
</feature>
<feature type="region of interest" description="Disordered" evidence="1">
    <location>
        <begin position="404"/>
        <end position="428"/>
    </location>
</feature>
<dbReference type="InterPro" id="IPR022189">
    <property type="entry name" value="SMTN"/>
</dbReference>
<feature type="domain" description="Smoothelin" evidence="2">
    <location>
        <begin position="236"/>
        <end position="275"/>
    </location>
</feature>
<comment type="caution">
    <text evidence="3">The sequence shown here is derived from an EMBL/GenBank/DDBJ whole genome shotgun (WGS) entry which is preliminary data.</text>
</comment>
<feature type="region of interest" description="Disordered" evidence="1">
    <location>
        <begin position="927"/>
        <end position="950"/>
    </location>
</feature>
<feature type="compositionally biased region" description="Polar residues" evidence="1">
    <location>
        <begin position="588"/>
        <end position="606"/>
    </location>
</feature>
<feature type="compositionally biased region" description="Basic and acidic residues" evidence="1">
    <location>
        <begin position="454"/>
        <end position="464"/>
    </location>
</feature>
<feature type="region of interest" description="Disordered" evidence="1">
    <location>
        <begin position="1394"/>
        <end position="1413"/>
    </location>
</feature>
<accession>A0ABQ9HA20</accession>
<feature type="compositionally biased region" description="Basic residues" evidence="1">
    <location>
        <begin position="414"/>
        <end position="423"/>
    </location>
</feature>
<evidence type="ECO:0000313" key="4">
    <source>
        <dbReference type="Proteomes" id="UP001159363"/>
    </source>
</evidence>
<feature type="region of interest" description="Disordered" evidence="1">
    <location>
        <begin position="1229"/>
        <end position="1251"/>
    </location>
</feature>
<gene>
    <name evidence="3" type="ORF">PR048_017610</name>
</gene>
<protein>
    <recommendedName>
        <fullName evidence="2">Smoothelin domain-containing protein</fullName>
    </recommendedName>
</protein>
<dbReference type="Proteomes" id="UP001159363">
    <property type="component" value="Chromosome 5"/>
</dbReference>
<feature type="region of interest" description="Disordered" evidence="1">
    <location>
        <begin position="1427"/>
        <end position="1459"/>
    </location>
</feature>
<feature type="region of interest" description="Disordered" evidence="1">
    <location>
        <begin position="879"/>
        <end position="902"/>
    </location>
</feature>
<feature type="region of interest" description="Disordered" evidence="1">
    <location>
        <begin position="764"/>
        <end position="863"/>
    </location>
</feature>
<feature type="region of interest" description="Disordered" evidence="1">
    <location>
        <begin position="995"/>
        <end position="1014"/>
    </location>
</feature>
<proteinExistence type="predicted"/>
<sequence>MPFSQDVLADKQFSNVGTRRLAVHSRRDREVDFGHLLFSPTILAGRQFFRHAPFNCQWLMLLHSEGRVRVRGKHQGSATDDAVFPPCCWNYDTLSGAPVLREDFRPFEKGEGAGEGVGRRCWRSLVKLSDGVAAHAPRRVYKACWRCHMPLSGGVAMSSSTARGPRGGQLKIAPPAPEPRLFWVGRTAAYLLCHLVHPSPLCLCCALSSLFARSCRPANRSHPLRAYTSSSANGEGETDLDDIWDEKLLRHLLEKCSDYEGRRKIRARLRTVMAEQQACEEVVTTTLAGEDAGDDDRAACDLQEERGESLLLPFLVEHLRSSLQDSNTAIDSGTESGEDLKMLAVGLRDSMENGEALGPSLLAEVGSALARLQASLSLGGGVEPGRKEVLLQLISRLQASLRLPAPPWGSQRPVGRRPARQNRHTVGVSREELADARRLLEQQKQTQSQVQQTKVEKNEKNKTKDRNICYPLMKQNSSGAIGMTMEDSSGPIAPLRAFRPVKFIPRKDPVVLSSGVANSTAARPFIAYSSQQHGPSFQDKDVRNGSSEKNVAAEDDVKDECGNVMVAVHREYRPGKMGDDSVRPIRRQSASQSSTPQGFDSSTSAFDRNKSLSQSSSAGSVALSHSSSGSISRTSTSQNVSNKGLSQSSSCDSEMQMKDRSSPYTSDQVVVQPEVVRGLQKNHNEPSAFVPYSRTTHRPISQSLSLDSNQKTTHTHKPVMHALSLDSSHRDYDPSVILFTPEQSVQIAVHKAAINKQISVEETRRKSLTRPSGSDDEGSDLEEEDDASSEDSCITDSEGEPEELPVPPTRKTFDKANAVGYSETSIPESRKTYNESAGKSYAQQSNRREKHETSDSVLNSPLNNKANYYEKQQMITEVHGSDTSKKLEENRYNTTTQSVESRARMFQQETDCENGISSAQRLLQMATDNSKPVGKPRGHSDKKVKMKRANTIDIPKPLNFYAVEGDSECSDDEDHNKQSVDKHRAAYLALRGPIRVGSTKSGSDDKAALPVLQPRTDSDRKFLAFMEQQNEEKPKTAAWNLEAAKSPGGLHWNSRFSNIKTTFEPKENQGQQTPWGSRVVSGPAAARKFWQSADDSMTGVKTNSATATGPKLSRQGSIFLKKLFEQKDREKQEKEVDGEVVVGSLTVAGAPGTVLSKRQLFASPVSRFSHAPLSAFKPIEKKSNQVWATPSVSGTVKQLASQKFSTGQLQRDDTDSPVIKTLPKQRPTFLPYESVDNDVSTSPVSPTLPWTREGFPRASNCTVAKFENLSREPSPQPVPVPPPRGRSQERVTIPPTLSLFTPKPAVQPAPPPRAFMPPPNPLSLTPEQSAAISQSTYVPSAVSRNPPPPPIPSPLPELSAPTLVQTGRSDVRHTEPAVQTYSGSVTSRTSIYPSAIRSGYRPPPPPPTAEPASMPIINTAIISQKLAKVSPPPSAKPIMQLQLTQDDSPLEEPLPLLKQ</sequence>
<feature type="compositionally biased region" description="Basic and acidic residues" evidence="1">
    <location>
        <begin position="569"/>
        <end position="583"/>
    </location>
</feature>
<dbReference type="EMBL" id="JARBHB010000006">
    <property type="protein sequence ID" value="KAJ8881137.1"/>
    <property type="molecule type" value="Genomic_DNA"/>
</dbReference>
<feature type="region of interest" description="Disordered" evidence="1">
    <location>
        <begin position="569"/>
        <end position="667"/>
    </location>
</feature>
<evidence type="ECO:0000313" key="3">
    <source>
        <dbReference type="EMBL" id="KAJ8881137.1"/>
    </source>
</evidence>
<evidence type="ECO:0000256" key="1">
    <source>
        <dbReference type="SAM" id="MobiDB-lite"/>
    </source>
</evidence>
<feature type="compositionally biased region" description="Low complexity" evidence="1">
    <location>
        <begin position="611"/>
        <end position="638"/>
    </location>
</feature>